<dbReference type="EMBL" id="JBGBPQ010000033">
    <property type="protein sequence ID" value="KAL1495177.1"/>
    <property type="molecule type" value="Genomic_DNA"/>
</dbReference>
<protein>
    <submittedName>
        <fullName evidence="2">Uncharacterized protein</fullName>
    </submittedName>
</protein>
<evidence type="ECO:0000313" key="3">
    <source>
        <dbReference type="Proteomes" id="UP001515480"/>
    </source>
</evidence>
<evidence type="ECO:0000313" key="2">
    <source>
        <dbReference type="EMBL" id="KAL1495177.1"/>
    </source>
</evidence>
<dbReference type="Pfam" id="PF00630">
    <property type="entry name" value="Filamin"/>
    <property type="match status" value="1"/>
</dbReference>
<organism evidence="2 3">
    <name type="scientific">Prymnesium parvum</name>
    <name type="common">Toxic golden alga</name>
    <dbReference type="NCBI Taxonomy" id="97485"/>
    <lineage>
        <taxon>Eukaryota</taxon>
        <taxon>Haptista</taxon>
        <taxon>Haptophyta</taxon>
        <taxon>Prymnesiophyceae</taxon>
        <taxon>Prymnesiales</taxon>
        <taxon>Prymnesiaceae</taxon>
        <taxon>Prymnesium</taxon>
    </lineage>
</organism>
<dbReference type="AlphaFoldDB" id="A0AB34IBJ4"/>
<dbReference type="InterPro" id="IPR001298">
    <property type="entry name" value="Filamin/ABP280_rpt"/>
</dbReference>
<gene>
    <name evidence="2" type="ORF">AB1Y20_017042</name>
</gene>
<proteinExistence type="predicted"/>
<dbReference type="InterPro" id="IPR017868">
    <property type="entry name" value="Filamin/ABP280_repeat-like"/>
</dbReference>
<dbReference type="InterPro" id="IPR014756">
    <property type="entry name" value="Ig_E-set"/>
</dbReference>
<dbReference type="Proteomes" id="UP001515480">
    <property type="component" value="Unassembled WGS sequence"/>
</dbReference>
<feature type="repeat" description="Filamin" evidence="1">
    <location>
        <begin position="52"/>
        <end position="162"/>
    </location>
</feature>
<dbReference type="Gene3D" id="2.60.40.10">
    <property type="entry name" value="Immunoglobulins"/>
    <property type="match status" value="2"/>
</dbReference>
<feature type="repeat" description="Filamin" evidence="1">
    <location>
        <begin position="15"/>
        <end position="50"/>
    </location>
</feature>
<keyword evidence="3" id="KW-1185">Reference proteome</keyword>
<dbReference type="SUPFAM" id="SSF81296">
    <property type="entry name" value="E set domains"/>
    <property type="match status" value="1"/>
</dbReference>
<comment type="caution">
    <text evidence="2">The sequence shown here is derived from an EMBL/GenBank/DDBJ whole genome shotgun (WGS) entry which is preliminary data.</text>
</comment>
<dbReference type="PROSITE" id="PS50194">
    <property type="entry name" value="FILAMIN_REPEAT"/>
    <property type="match status" value="2"/>
</dbReference>
<dbReference type="SMART" id="SM00557">
    <property type="entry name" value="IG_FLMN"/>
    <property type="match status" value="1"/>
</dbReference>
<accession>A0AB34IBJ4</accession>
<evidence type="ECO:0000256" key="1">
    <source>
        <dbReference type="PROSITE-ProRule" id="PRU00087"/>
    </source>
</evidence>
<dbReference type="InterPro" id="IPR013783">
    <property type="entry name" value="Ig-like_fold"/>
</dbReference>
<name>A0AB34IBJ4_PRYPA</name>
<sequence length="163" mass="17638">MLPQVERLEAHPHIEGCTVVSYTTEQAGQWLLDVALHSVAVRGSPYRLDVKADVACATSTTSQGAGLSRATRGSESAFVITAGDRFCNRCDEGGARFWATLSAMPESAARRGRPVADCEIVDCEDGTYLGLYTLPREAPSDCILRIFLDQEQIRGSPFQIAVS</sequence>
<reference evidence="2 3" key="1">
    <citation type="journal article" date="2024" name="Science">
        <title>Giant polyketide synthase enzymes in the biosynthesis of giant marine polyether toxins.</title>
        <authorList>
            <person name="Fallon T.R."/>
            <person name="Shende V.V."/>
            <person name="Wierzbicki I.H."/>
            <person name="Pendleton A.L."/>
            <person name="Watervoot N.F."/>
            <person name="Auber R.P."/>
            <person name="Gonzalez D.J."/>
            <person name="Wisecaver J.H."/>
            <person name="Moore B.S."/>
        </authorList>
    </citation>
    <scope>NUCLEOTIDE SEQUENCE [LARGE SCALE GENOMIC DNA]</scope>
    <source>
        <strain evidence="2 3">12B1</strain>
    </source>
</reference>